<dbReference type="RefSeq" id="XP_029237823.1">
    <property type="nucleotide sequence ID" value="XM_029382299.1"/>
</dbReference>
<dbReference type="PANTHER" id="PTHR22950">
    <property type="entry name" value="AMINO ACID TRANSPORTER"/>
    <property type="match status" value="1"/>
</dbReference>
<feature type="domain" description="Amino acid transporter transmembrane" evidence="6">
    <location>
        <begin position="2"/>
        <end position="131"/>
    </location>
</feature>
<dbReference type="AlphaFoldDB" id="A0A3R7LVA3"/>
<dbReference type="InterPro" id="IPR013057">
    <property type="entry name" value="AA_transpt_TM"/>
</dbReference>
<accession>A0A3R7LVA3</accession>
<dbReference type="GeneID" id="40329353"/>
<organism evidence="7 8">
    <name type="scientific">Trypanosoma rangeli</name>
    <dbReference type="NCBI Taxonomy" id="5698"/>
    <lineage>
        <taxon>Eukaryota</taxon>
        <taxon>Discoba</taxon>
        <taxon>Euglenozoa</taxon>
        <taxon>Kinetoplastea</taxon>
        <taxon>Metakinetoplastina</taxon>
        <taxon>Trypanosomatida</taxon>
        <taxon>Trypanosomatidae</taxon>
        <taxon>Trypanosoma</taxon>
        <taxon>Herpetosoma</taxon>
    </lineage>
</organism>
<feature type="transmembrane region" description="Helical" evidence="5">
    <location>
        <begin position="51"/>
        <end position="76"/>
    </location>
</feature>
<keyword evidence="3 5" id="KW-1133">Transmembrane helix</keyword>
<evidence type="ECO:0000256" key="3">
    <source>
        <dbReference type="ARBA" id="ARBA00022989"/>
    </source>
</evidence>
<dbReference type="GO" id="GO:0015179">
    <property type="term" value="F:L-amino acid transmembrane transporter activity"/>
    <property type="evidence" value="ECO:0007669"/>
    <property type="project" value="TreeGrafter"/>
</dbReference>
<comment type="caution">
    <text evidence="7">The sequence shown here is derived from an EMBL/GenBank/DDBJ whole genome shotgun (WGS) entry which is preliminary data.</text>
</comment>
<dbReference type="GO" id="GO:0016020">
    <property type="term" value="C:membrane"/>
    <property type="evidence" value="ECO:0007669"/>
    <property type="project" value="UniProtKB-SubCell"/>
</dbReference>
<keyword evidence="2 5" id="KW-0812">Transmembrane</keyword>
<name>A0A3R7LVA3_TRYRA</name>
<evidence type="ECO:0000313" key="8">
    <source>
        <dbReference type="Proteomes" id="UP000283634"/>
    </source>
</evidence>
<dbReference type="EMBL" id="MKGL01000178">
    <property type="protein sequence ID" value="RNF03966.1"/>
    <property type="molecule type" value="Genomic_DNA"/>
</dbReference>
<evidence type="ECO:0000256" key="5">
    <source>
        <dbReference type="SAM" id="Phobius"/>
    </source>
</evidence>
<evidence type="ECO:0000313" key="7">
    <source>
        <dbReference type="EMBL" id="RNF03966.1"/>
    </source>
</evidence>
<keyword evidence="4 5" id="KW-0472">Membrane</keyword>
<dbReference type="PANTHER" id="PTHR22950:SF301">
    <property type="entry name" value="ACID TRANSPORTER, PUTATIVE-RELATED"/>
    <property type="match status" value="1"/>
</dbReference>
<comment type="subcellular location">
    <subcellularLocation>
        <location evidence="1">Membrane</location>
        <topology evidence="1">Multi-pass membrane protein</topology>
    </subcellularLocation>
</comment>
<dbReference type="Proteomes" id="UP000283634">
    <property type="component" value="Unassembled WGS sequence"/>
</dbReference>
<reference evidence="7 8" key="1">
    <citation type="journal article" date="2018" name="BMC Genomics">
        <title>Genomic comparison of Trypanosoma conorhini and Trypanosoma rangeli to Trypanosoma cruzi strains of high and low virulence.</title>
        <authorList>
            <person name="Bradwell K.R."/>
            <person name="Koparde V.N."/>
            <person name="Matveyev A.V."/>
            <person name="Serrano M.G."/>
            <person name="Alves J.M."/>
            <person name="Parikh H."/>
            <person name="Huang B."/>
            <person name="Lee V."/>
            <person name="Espinosa-Alvarez O."/>
            <person name="Ortiz P.A."/>
            <person name="Costa-Martins A.G."/>
            <person name="Teixeira M.M."/>
            <person name="Buck G.A."/>
        </authorList>
    </citation>
    <scope>NUCLEOTIDE SEQUENCE [LARGE SCALE GENOMIC DNA]</scope>
    <source>
        <strain evidence="7 8">AM80</strain>
    </source>
</reference>
<evidence type="ECO:0000256" key="1">
    <source>
        <dbReference type="ARBA" id="ARBA00004141"/>
    </source>
</evidence>
<dbReference type="Pfam" id="PF01490">
    <property type="entry name" value="Aa_trans"/>
    <property type="match status" value="1"/>
</dbReference>
<evidence type="ECO:0000259" key="6">
    <source>
        <dbReference type="Pfam" id="PF01490"/>
    </source>
</evidence>
<evidence type="ECO:0000256" key="2">
    <source>
        <dbReference type="ARBA" id="ARBA00022692"/>
    </source>
</evidence>
<dbReference type="GO" id="GO:0005737">
    <property type="term" value="C:cytoplasm"/>
    <property type="evidence" value="ECO:0007669"/>
    <property type="project" value="TreeGrafter"/>
</dbReference>
<feature type="transmembrane region" description="Helical" evidence="5">
    <location>
        <begin position="6"/>
        <end position="26"/>
    </location>
</feature>
<protein>
    <submittedName>
        <fullName evidence="7">Putative transmembrane amino acid transporter</fullName>
    </submittedName>
</protein>
<evidence type="ECO:0000256" key="4">
    <source>
        <dbReference type="ARBA" id="ARBA00023136"/>
    </source>
</evidence>
<dbReference type="OrthoDB" id="438545at2759"/>
<sequence>MTGYMLFIILLVVVMILTVFSLWLLAHCSDVAKRRIYEDTMTVLMGCGLDWLVSIFTCSFCIGGGVGYITSILNLLTPVFENEGVPHHLMTMSNNQLIKSMVWLVCIFPLCPPKQMNSLRHIHLLGCLPILFFVDMNCH</sequence>
<gene>
    <name evidence="7" type="ORF">TraAM80_05420</name>
</gene>
<keyword evidence="8" id="KW-1185">Reference proteome</keyword>
<proteinExistence type="predicted"/>